<evidence type="ECO:0000256" key="3">
    <source>
        <dbReference type="ARBA" id="ARBA00022692"/>
    </source>
</evidence>
<dbReference type="AlphaFoldDB" id="A0AAW2I7B4"/>
<dbReference type="PANTHER" id="PTHR35578:SF6">
    <property type="entry name" value="PROLINE-RICH TRANSMEMBRANE PROTEIN 4"/>
    <property type="match status" value="1"/>
</dbReference>
<keyword evidence="4" id="KW-0732">Signal</keyword>
<gene>
    <name evidence="10" type="ORF">PYX00_004954</name>
</gene>
<feature type="transmembrane region" description="Helical" evidence="8">
    <location>
        <begin position="180"/>
        <end position="199"/>
    </location>
</feature>
<keyword evidence="6 8" id="KW-0472">Membrane</keyword>
<keyword evidence="5 8" id="KW-1133">Transmembrane helix</keyword>
<feature type="compositionally biased region" description="Basic and acidic residues" evidence="7">
    <location>
        <begin position="485"/>
        <end position="523"/>
    </location>
</feature>
<evidence type="ECO:0000256" key="5">
    <source>
        <dbReference type="ARBA" id="ARBA00022989"/>
    </source>
</evidence>
<evidence type="ECO:0000256" key="4">
    <source>
        <dbReference type="ARBA" id="ARBA00022729"/>
    </source>
</evidence>
<comment type="subcellular location">
    <subcellularLocation>
        <location evidence="1">Membrane</location>
        <topology evidence="1">Multi-pass membrane protein</topology>
    </subcellularLocation>
</comment>
<reference evidence="10" key="1">
    <citation type="journal article" date="2024" name="Gigascience">
        <title>Chromosome-level genome of the poultry shaft louse Menopon gallinae provides insight into the host-switching and adaptive evolution of parasitic lice.</title>
        <authorList>
            <person name="Xu Y."/>
            <person name="Ma L."/>
            <person name="Liu S."/>
            <person name="Liang Y."/>
            <person name="Liu Q."/>
            <person name="He Z."/>
            <person name="Tian L."/>
            <person name="Duan Y."/>
            <person name="Cai W."/>
            <person name="Li H."/>
            <person name="Song F."/>
        </authorList>
    </citation>
    <scope>NUCLEOTIDE SEQUENCE</scope>
    <source>
        <strain evidence="10">Cailab_2023a</strain>
    </source>
</reference>
<feature type="transmembrane region" description="Helical" evidence="8">
    <location>
        <begin position="211"/>
        <end position="232"/>
    </location>
</feature>
<accession>A0AAW2I7B4</accession>
<proteinExistence type="predicted"/>
<organism evidence="10">
    <name type="scientific">Menopon gallinae</name>
    <name type="common">poultry shaft louse</name>
    <dbReference type="NCBI Taxonomy" id="328185"/>
    <lineage>
        <taxon>Eukaryota</taxon>
        <taxon>Metazoa</taxon>
        <taxon>Ecdysozoa</taxon>
        <taxon>Arthropoda</taxon>
        <taxon>Hexapoda</taxon>
        <taxon>Insecta</taxon>
        <taxon>Pterygota</taxon>
        <taxon>Neoptera</taxon>
        <taxon>Paraneoptera</taxon>
        <taxon>Psocodea</taxon>
        <taxon>Troctomorpha</taxon>
        <taxon>Phthiraptera</taxon>
        <taxon>Amblycera</taxon>
        <taxon>Menoponidae</taxon>
        <taxon>Menopon</taxon>
    </lineage>
</organism>
<feature type="transmembrane region" description="Helical" evidence="8">
    <location>
        <begin position="146"/>
        <end position="168"/>
    </location>
</feature>
<dbReference type="Pfam" id="PF25987">
    <property type="entry name" value="PRRT3"/>
    <property type="match status" value="1"/>
</dbReference>
<dbReference type="PANTHER" id="PTHR35578">
    <property type="entry name" value="PROLINE-RICH TRANSMEMBRANE PROTEIN 4-RELATED"/>
    <property type="match status" value="1"/>
</dbReference>
<feature type="compositionally biased region" description="Basic residues" evidence="7">
    <location>
        <begin position="612"/>
        <end position="623"/>
    </location>
</feature>
<evidence type="ECO:0000256" key="7">
    <source>
        <dbReference type="SAM" id="MobiDB-lite"/>
    </source>
</evidence>
<evidence type="ECO:0000256" key="2">
    <source>
        <dbReference type="ARBA" id="ARBA00022553"/>
    </source>
</evidence>
<evidence type="ECO:0000313" key="10">
    <source>
        <dbReference type="EMBL" id="KAL0277791.1"/>
    </source>
</evidence>
<dbReference type="InterPro" id="IPR052836">
    <property type="entry name" value="PRRT_domain-containing"/>
</dbReference>
<keyword evidence="3 8" id="KW-0812">Transmembrane</keyword>
<feature type="transmembrane region" description="Helical" evidence="8">
    <location>
        <begin position="108"/>
        <end position="126"/>
    </location>
</feature>
<feature type="compositionally biased region" description="Polar residues" evidence="7">
    <location>
        <begin position="331"/>
        <end position="344"/>
    </location>
</feature>
<feature type="transmembrane region" description="Helical" evidence="8">
    <location>
        <begin position="76"/>
        <end position="96"/>
    </location>
</feature>
<name>A0AAW2I7B4_9NEOP</name>
<evidence type="ECO:0000256" key="1">
    <source>
        <dbReference type="ARBA" id="ARBA00004141"/>
    </source>
</evidence>
<evidence type="ECO:0000259" key="9">
    <source>
        <dbReference type="Pfam" id="PF25987"/>
    </source>
</evidence>
<dbReference type="InterPro" id="IPR059081">
    <property type="entry name" value="PRRT3-4"/>
</dbReference>
<feature type="domain" description="Proline-rich transmembrane protein 3/4" evidence="9">
    <location>
        <begin position="62"/>
        <end position="252"/>
    </location>
</feature>
<comment type="caution">
    <text evidence="10">The sequence shown here is derived from an EMBL/GenBank/DDBJ whole genome shotgun (WGS) entry which is preliminary data.</text>
</comment>
<protein>
    <recommendedName>
        <fullName evidence="9">Proline-rich transmembrane protein 3/4 domain-containing protein</fullName>
    </recommendedName>
</protein>
<sequence length="794" mass="88535">MDNLKKQTDNILALPVALLLQNTTSIDNTIDTTSTNNGNNSTLITSANNDKNFNNLEKISDIIRRELKWGFILHTYGFGCLFFILAFYTFFSILNLRSFISSRPFMSTINGFLCLLGASRAGSLFIDPYNLKETMPKVIGQILWDLGFPSIISAFCLVQLAFLQLTQLKIGPEGLRRKSCLSLVVAAHFMLTIGMDIVVASHENLLIAKYVIQYIFLTWGVILCCSFLYSGYKVMSMIRNIPGGFKHRDLPDPNHKGIMQLAMLAPHNNLAGSVTAALLPTLCAPKIHQQDNTSTSTMGFRNEGNSRILESESIPMLEEMAGSSGDERSPQPLTRGSSFQNQTRHTQKFNLKPKLSLRSCPETDQNDEGSEKIVSPKSLKSQTPKSPPSRFVSQRGSRFDFPSKSNNGILKNAEPFVTTKDIQEFKSKIQSRSTSDSDNPRSSSDKRPKLQGGGKKPSAQSENSESLIPDILISSASRSNSSEIVNERGDNERNANFHEESFKSDLEEKGDGKQRNEYKKEKNFLNTEVQGKSRQRSDSERRYSNRSGDSSRRGSQISEAGSSRSSCRRDSGKDSNTLMVDIYPTRRSSDSSALSEIVEGNDSAGSSPNMRDRRKAKSLTWKKKSADDRGNKTQECLLPQENTITDVSLSAILNHIAYVNRAALTADSATQEELEKVRKSKVEWVLNVTYITAMWGLMLCLSNMGRIYSPYGIPEPRSSSTLTNSTNPHQSEVPEVKSGGILSSPWPWLWFQTFCRALELAMGCAMANITRQPTATYRNPHTLSIRHRDTLYNI</sequence>
<evidence type="ECO:0000256" key="8">
    <source>
        <dbReference type="SAM" id="Phobius"/>
    </source>
</evidence>
<feature type="compositionally biased region" description="Polar residues" evidence="7">
    <location>
        <begin position="290"/>
        <end position="305"/>
    </location>
</feature>
<feature type="compositionally biased region" description="Low complexity" evidence="7">
    <location>
        <begin position="431"/>
        <end position="442"/>
    </location>
</feature>
<feature type="region of interest" description="Disordered" evidence="7">
    <location>
        <begin position="290"/>
        <end position="630"/>
    </location>
</feature>
<evidence type="ECO:0000256" key="6">
    <source>
        <dbReference type="ARBA" id="ARBA00023136"/>
    </source>
</evidence>
<dbReference type="EMBL" id="JARGDH010000002">
    <property type="protein sequence ID" value="KAL0277791.1"/>
    <property type="molecule type" value="Genomic_DNA"/>
</dbReference>
<keyword evidence="2" id="KW-0597">Phosphoprotein</keyword>